<proteinExistence type="predicted"/>
<organism evidence="1 2">
    <name type="scientific">Mycobacterium phage Phrappuccino</name>
    <dbReference type="NCBI Taxonomy" id="2591223"/>
    <lineage>
        <taxon>Viruses</taxon>
        <taxon>Duplodnaviria</taxon>
        <taxon>Heunggongvirae</taxon>
        <taxon>Uroviricota</taxon>
        <taxon>Caudoviricetes</taxon>
        <taxon>Phrappuccinovirus</taxon>
        <taxon>Phrappuccinovirus phrappuccino</taxon>
        <taxon>Phreappuccinovirus Phrappuccino</taxon>
    </lineage>
</organism>
<accession>A0A514DDP3</accession>
<dbReference type="KEGG" id="vg:64766970"/>
<dbReference type="Proteomes" id="UP000316777">
    <property type="component" value="Segment"/>
</dbReference>
<evidence type="ECO:0000313" key="2">
    <source>
        <dbReference type="Proteomes" id="UP000316777"/>
    </source>
</evidence>
<reference evidence="1 2" key="1">
    <citation type="submission" date="2019-05" db="EMBL/GenBank/DDBJ databases">
        <authorList>
            <person name="Pope W.H."/>
            <person name="Garlena R.A."/>
            <person name="Russell D.A."/>
            <person name="Jacobs-Sera D."/>
            <person name="Hatfull G.F."/>
        </authorList>
    </citation>
    <scope>NUCLEOTIDE SEQUENCE [LARGE SCALE GENOMIC DNA]</scope>
</reference>
<sequence>MNLDICYLTLPVESADQAASLATYLNKHGVEAVAELNEVTCPIHDPAEAAPIYGLRRNWTLYWENSDAEIFGLPVFVKDSACCSGSDQ</sequence>
<gene>
    <name evidence="1" type="primary">49</name>
    <name evidence="1" type="ORF">SEA_PHRAPPUCCINO_49</name>
</gene>
<evidence type="ECO:0000313" key="1">
    <source>
        <dbReference type="EMBL" id="QDH91724.1"/>
    </source>
</evidence>
<name>A0A514DDP3_9CAUD</name>
<dbReference type="GeneID" id="64766970"/>
<dbReference type="RefSeq" id="YP_010059738.1">
    <property type="nucleotide sequence ID" value="NC_054727.1"/>
</dbReference>
<protein>
    <submittedName>
        <fullName evidence="1">Uncharacterized protein</fullName>
    </submittedName>
</protein>
<keyword evidence="2" id="KW-1185">Reference proteome</keyword>
<dbReference type="EMBL" id="MK937592">
    <property type="protein sequence ID" value="QDH91724.1"/>
    <property type="molecule type" value="Genomic_DNA"/>
</dbReference>